<comment type="caution">
    <text evidence="3">The sequence shown here is derived from an EMBL/GenBank/DDBJ whole genome shotgun (WGS) entry which is preliminary data.</text>
</comment>
<feature type="region of interest" description="Disordered" evidence="1">
    <location>
        <begin position="231"/>
        <end position="250"/>
    </location>
</feature>
<dbReference type="InterPro" id="IPR056139">
    <property type="entry name" value="DUF7722"/>
</dbReference>
<evidence type="ECO:0000259" key="2">
    <source>
        <dbReference type="Pfam" id="PF24847"/>
    </source>
</evidence>
<keyword evidence="4" id="KW-1185">Reference proteome</keyword>
<proteinExistence type="predicted"/>
<evidence type="ECO:0000313" key="3">
    <source>
        <dbReference type="EMBL" id="KAF2288963.1"/>
    </source>
</evidence>
<gene>
    <name evidence="3" type="ORF">GH714_023133</name>
</gene>
<accession>A0A6A6KLR9</accession>
<reference evidence="3 4" key="1">
    <citation type="journal article" date="2020" name="Mol. Plant">
        <title>The Chromosome-Based Rubber Tree Genome Provides New Insights into Spurge Genome Evolution and Rubber Biosynthesis.</title>
        <authorList>
            <person name="Liu J."/>
            <person name="Shi C."/>
            <person name="Shi C.C."/>
            <person name="Li W."/>
            <person name="Zhang Q.J."/>
            <person name="Zhang Y."/>
            <person name="Li K."/>
            <person name="Lu H.F."/>
            <person name="Shi C."/>
            <person name="Zhu S.T."/>
            <person name="Xiao Z.Y."/>
            <person name="Nan H."/>
            <person name="Yue Y."/>
            <person name="Zhu X.G."/>
            <person name="Wu Y."/>
            <person name="Hong X.N."/>
            <person name="Fan G.Y."/>
            <person name="Tong Y."/>
            <person name="Zhang D."/>
            <person name="Mao C.L."/>
            <person name="Liu Y.L."/>
            <person name="Hao S.J."/>
            <person name="Liu W.Q."/>
            <person name="Lv M.Q."/>
            <person name="Zhang H.B."/>
            <person name="Liu Y."/>
            <person name="Hu-Tang G.R."/>
            <person name="Wang J.P."/>
            <person name="Wang J.H."/>
            <person name="Sun Y.H."/>
            <person name="Ni S.B."/>
            <person name="Chen W.B."/>
            <person name="Zhang X.C."/>
            <person name="Jiao Y.N."/>
            <person name="Eichler E.E."/>
            <person name="Li G.H."/>
            <person name="Liu X."/>
            <person name="Gao L.Z."/>
        </authorList>
    </citation>
    <scope>NUCLEOTIDE SEQUENCE [LARGE SCALE GENOMIC DNA]</scope>
    <source>
        <strain evidence="4">cv. GT1</strain>
        <tissue evidence="3">Leaf</tissue>
    </source>
</reference>
<dbReference type="AlphaFoldDB" id="A0A6A6KLR9"/>
<organism evidence="3 4">
    <name type="scientific">Hevea brasiliensis</name>
    <name type="common">Para rubber tree</name>
    <name type="synonym">Siphonia brasiliensis</name>
    <dbReference type="NCBI Taxonomy" id="3981"/>
    <lineage>
        <taxon>Eukaryota</taxon>
        <taxon>Viridiplantae</taxon>
        <taxon>Streptophyta</taxon>
        <taxon>Embryophyta</taxon>
        <taxon>Tracheophyta</taxon>
        <taxon>Spermatophyta</taxon>
        <taxon>Magnoliopsida</taxon>
        <taxon>eudicotyledons</taxon>
        <taxon>Gunneridae</taxon>
        <taxon>Pentapetalae</taxon>
        <taxon>rosids</taxon>
        <taxon>fabids</taxon>
        <taxon>Malpighiales</taxon>
        <taxon>Euphorbiaceae</taxon>
        <taxon>Crotonoideae</taxon>
        <taxon>Micrandreae</taxon>
        <taxon>Hevea</taxon>
    </lineage>
</organism>
<sequence length="250" mass="28415">MALKWFLNSAFTQVFGHTDTLQRSDVLACPNNQGQLQVQGCVRSLRDVKEGGVTVIAMRKEVYASGFQVPLHYPRYTMADYEKMEEWKLDMLLSEYGLSFKVFVAKFSGLVCSSSSTYNNRSGIESVKNYEDDAAPLVLDQYSKVSLLEKEDLMAQENVAGEDEGKENDEYITGEVGKKETQQFILEDEPDEGESGFSITAGNKEGSQVLVEEDDDHQEEVIKEFDDKFPVQEEEEEERKNMNMKEKMVC</sequence>
<evidence type="ECO:0000256" key="1">
    <source>
        <dbReference type="SAM" id="MobiDB-lite"/>
    </source>
</evidence>
<evidence type="ECO:0000313" key="4">
    <source>
        <dbReference type="Proteomes" id="UP000467840"/>
    </source>
</evidence>
<dbReference type="PANTHER" id="PTHR33513">
    <property type="entry name" value="OS06G0523300 PROTEIN"/>
    <property type="match status" value="1"/>
</dbReference>
<feature type="compositionally biased region" description="Basic and acidic residues" evidence="1">
    <location>
        <begin position="238"/>
        <end position="250"/>
    </location>
</feature>
<name>A0A6A6KLR9_HEVBR</name>
<dbReference type="PANTHER" id="PTHR33513:SF21">
    <property type="entry name" value="JMJN DOMAIN-CONTAINING PROTEIN"/>
    <property type="match status" value="1"/>
</dbReference>
<protein>
    <recommendedName>
        <fullName evidence="2">DUF7722 domain-containing protein</fullName>
    </recommendedName>
</protein>
<dbReference type="Proteomes" id="UP000467840">
    <property type="component" value="Chromosome 8"/>
</dbReference>
<dbReference type="EMBL" id="JAAGAX010000016">
    <property type="protein sequence ID" value="KAF2288963.1"/>
    <property type="molecule type" value="Genomic_DNA"/>
</dbReference>
<dbReference type="Pfam" id="PF24847">
    <property type="entry name" value="DUF7722"/>
    <property type="match status" value="1"/>
</dbReference>
<feature type="domain" description="DUF7722" evidence="2">
    <location>
        <begin position="73"/>
        <end position="101"/>
    </location>
</feature>